<sequence length="373" mass="43107">MIIVSGGTINELVIGPFNEEEQIKVDCSVSNDISIKGADLNDNSPITQLILKGKISSDATLECADLQINTLKMEKLVNNGRLYLRNCKGQASKSEVIIESSRLGNTTFENFDFNSFEKLRIVHSNLNEIETYEMHFPGLDGNNKIKTSISELNNNNSISEEYRRQSEFYNNLMLAMQKQGNRTQENLYYASHLETKRKYLKENKQEKYWGKLPEIISLSSHKYSSDYSQNWMIPIVWLLSFGLFCFYPYYIGLLYDDIQSAICFLTIGFIFFFSIFFSLSKSKINWHEIPIPLACFGAVCIIISIFSVFPSYLSIIDWTYFIGKYSEFILPTHKLDFLCNDPNGWIVLDFFNRIIAGYLIYQMIVAFRRSGKK</sequence>
<reference evidence="2 3" key="1">
    <citation type="submission" date="2024-04" db="EMBL/GenBank/DDBJ databases">
        <title>Novel genus in family Flammeovirgaceae.</title>
        <authorList>
            <person name="Nguyen T.H."/>
            <person name="Vuong T.Q."/>
            <person name="Le H."/>
            <person name="Kim S.-G."/>
        </authorList>
    </citation>
    <scope>NUCLEOTIDE SEQUENCE [LARGE SCALE GENOMIC DNA]</scope>
    <source>
        <strain evidence="2 3">JCM 23209</strain>
    </source>
</reference>
<dbReference type="AlphaFoldDB" id="A0AAW9S1V0"/>
<evidence type="ECO:0000313" key="2">
    <source>
        <dbReference type="EMBL" id="MEN7550082.1"/>
    </source>
</evidence>
<protein>
    <submittedName>
        <fullName evidence="2">Uncharacterized protein</fullName>
    </submittedName>
</protein>
<comment type="caution">
    <text evidence="2">The sequence shown here is derived from an EMBL/GenBank/DDBJ whole genome shotgun (WGS) entry which is preliminary data.</text>
</comment>
<feature type="transmembrane region" description="Helical" evidence="1">
    <location>
        <begin position="231"/>
        <end position="252"/>
    </location>
</feature>
<feature type="transmembrane region" description="Helical" evidence="1">
    <location>
        <begin position="258"/>
        <end position="279"/>
    </location>
</feature>
<feature type="transmembrane region" description="Helical" evidence="1">
    <location>
        <begin position="350"/>
        <end position="367"/>
    </location>
</feature>
<feature type="transmembrane region" description="Helical" evidence="1">
    <location>
        <begin position="291"/>
        <end position="313"/>
    </location>
</feature>
<dbReference type="RefSeq" id="WP_346822861.1">
    <property type="nucleotide sequence ID" value="NZ_JBDKWZ010000012.1"/>
</dbReference>
<keyword evidence="1" id="KW-0472">Membrane</keyword>
<proteinExistence type="predicted"/>
<evidence type="ECO:0000256" key="1">
    <source>
        <dbReference type="SAM" id="Phobius"/>
    </source>
</evidence>
<dbReference type="EMBL" id="JBDKWZ010000012">
    <property type="protein sequence ID" value="MEN7550082.1"/>
    <property type="molecule type" value="Genomic_DNA"/>
</dbReference>
<evidence type="ECO:0000313" key="3">
    <source>
        <dbReference type="Proteomes" id="UP001403385"/>
    </source>
</evidence>
<keyword evidence="1" id="KW-0812">Transmembrane</keyword>
<organism evidence="2 3">
    <name type="scientific">Rapidithrix thailandica</name>
    <dbReference type="NCBI Taxonomy" id="413964"/>
    <lineage>
        <taxon>Bacteria</taxon>
        <taxon>Pseudomonadati</taxon>
        <taxon>Bacteroidota</taxon>
        <taxon>Cytophagia</taxon>
        <taxon>Cytophagales</taxon>
        <taxon>Flammeovirgaceae</taxon>
        <taxon>Rapidithrix</taxon>
    </lineage>
</organism>
<accession>A0AAW9S1V0</accession>
<gene>
    <name evidence="2" type="ORF">AAG747_19330</name>
</gene>
<name>A0AAW9S1V0_9BACT</name>
<dbReference type="Proteomes" id="UP001403385">
    <property type="component" value="Unassembled WGS sequence"/>
</dbReference>
<keyword evidence="3" id="KW-1185">Reference proteome</keyword>
<keyword evidence="1" id="KW-1133">Transmembrane helix</keyword>